<proteinExistence type="predicted"/>
<feature type="region of interest" description="Disordered" evidence="1">
    <location>
        <begin position="131"/>
        <end position="152"/>
    </location>
</feature>
<protein>
    <submittedName>
        <fullName evidence="3">Gamma-glutamylcyclotransferase</fullName>
    </submittedName>
</protein>
<evidence type="ECO:0000259" key="2">
    <source>
        <dbReference type="Pfam" id="PF06094"/>
    </source>
</evidence>
<reference evidence="3 4" key="1">
    <citation type="submission" date="2020-09" db="EMBL/GenBank/DDBJ databases">
        <title>Complete genome sequence of an Arctic sea ice bacterium Marinomonas arctica BSI20414.</title>
        <authorList>
            <person name="Liao L."/>
            <person name="Chen B."/>
        </authorList>
    </citation>
    <scope>NUCLEOTIDE SEQUENCE [LARGE SCALE GENOMIC DNA]</scope>
    <source>
        <strain evidence="3 4">BSI20414</strain>
    </source>
</reference>
<dbReference type="KEGG" id="mard:IBG28_00640"/>
<accession>A0A7H1J6T9</accession>
<name>A0A7H1J6T9_9GAMM</name>
<sequence>MEFNMPTHIVAVYGTLREGLENHALLAECKRIGLGWLTGYRMYNLGDAPGIISTRDDSGRIRVEWYKVTDEILTSLDEREGYDPKLPENSEHIRKTIFSPYGRGWIYLYNRSLSNADYMEAGDWERYTRTNRQPKNTEHQQDQDQDQTTQLA</sequence>
<dbReference type="EMBL" id="CP061081">
    <property type="protein sequence ID" value="QNT06205.1"/>
    <property type="molecule type" value="Genomic_DNA"/>
</dbReference>
<keyword evidence="3" id="KW-0808">Transferase</keyword>
<dbReference type="GO" id="GO:0016740">
    <property type="term" value="F:transferase activity"/>
    <property type="evidence" value="ECO:0007669"/>
    <property type="project" value="UniProtKB-KW"/>
</dbReference>
<gene>
    <name evidence="3" type="ORF">IBG28_00640</name>
</gene>
<dbReference type="Pfam" id="PF06094">
    <property type="entry name" value="GGACT"/>
    <property type="match status" value="1"/>
</dbReference>
<organism evidence="3 4">
    <name type="scientific">Marinomonas arctica</name>
    <dbReference type="NCBI Taxonomy" id="383750"/>
    <lineage>
        <taxon>Bacteria</taxon>
        <taxon>Pseudomonadati</taxon>
        <taxon>Pseudomonadota</taxon>
        <taxon>Gammaproteobacteria</taxon>
        <taxon>Oceanospirillales</taxon>
        <taxon>Oceanospirillaceae</taxon>
        <taxon>Marinomonas</taxon>
    </lineage>
</organism>
<dbReference type="InterPro" id="IPR013024">
    <property type="entry name" value="GGCT-like"/>
</dbReference>
<dbReference type="Gene3D" id="3.10.490.10">
    <property type="entry name" value="Gamma-glutamyl cyclotransferase-like"/>
    <property type="match status" value="1"/>
</dbReference>
<feature type="domain" description="Gamma-glutamylcyclotransferase AIG2-like" evidence="2">
    <location>
        <begin position="10"/>
        <end position="125"/>
    </location>
</feature>
<dbReference type="OrthoDB" id="482277at2"/>
<evidence type="ECO:0000313" key="3">
    <source>
        <dbReference type="EMBL" id="QNT06205.1"/>
    </source>
</evidence>
<evidence type="ECO:0000313" key="4">
    <source>
        <dbReference type="Proteomes" id="UP000516370"/>
    </source>
</evidence>
<dbReference type="AlphaFoldDB" id="A0A7H1J6T9"/>
<dbReference type="InterPro" id="IPR009288">
    <property type="entry name" value="AIG2-like_dom"/>
</dbReference>
<dbReference type="InterPro" id="IPR036568">
    <property type="entry name" value="GGCT-like_sf"/>
</dbReference>
<dbReference type="CDD" id="cd06661">
    <property type="entry name" value="GGCT_like"/>
    <property type="match status" value="1"/>
</dbReference>
<dbReference type="Proteomes" id="UP000516370">
    <property type="component" value="Chromosome"/>
</dbReference>
<evidence type="ECO:0000256" key="1">
    <source>
        <dbReference type="SAM" id="MobiDB-lite"/>
    </source>
</evidence>
<keyword evidence="4" id="KW-1185">Reference proteome</keyword>
<dbReference type="SUPFAM" id="SSF110857">
    <property type="entry name" value="Gamma-glutamyl cyclotransferase-like"/>
    <property type="match status" value="1"/>
</dbReference>